<dbReference type="EMBL" id="PRLM01000006">
    <property type="protein sequence ID" value="RYC74454.1"/>
    <property type="molecule type" value="Genomic_DNA"/>
</dbReference>
<evidence type="ECO:0000256" key="1">
    <source>
        <dbReference type="ARBA" id="ARBA00011245"/>
    </source>
</evidence>
<evidence type="ECO:0000256" key="3">
    <source>
        <dbReference type="ARBA" id="ARBA00022723"/>
    </source>
</evidence>
<dbReference type="InterPro" id="IPR009080">
    <property type="entry name" value="tRNAsynth_Ia_anticodon-bd"/>
</dbReference>
<evidence type="ECO:0000256" key="4">
    <source>
        <dbReference type="ARBA" id="ARBA00022741"/>
    </source>
</evidence>
<dbReference type="PRINTS" id="PR00983">
    <property type="entry name" value="TRNASYNTHCYS"/>
</dbReference>
<keyword evidence="7 9" id="KW-0648">Protein biosynthesis</keyword>
<dbReference type="InterPro" id="IPR014729">
    <property type="entry name" value="Rossmann-like_a/b/a_fold"/>
</dbReference>
<comment type="caution">
    <text evidence="11">The sequence shown here is derived from an EMBL/GenBank/DDBJ whole genome shotgun (WGS) entry which is preliminary data.</text>
</comment>
<feature type="short sequence motif" description="'HIGH' region" evidence="9">
    <location>
        <begin position="29"/>
        <end position="39"/>
    </location>
</feature>
<evidence type="ECO:0000313" key="11">
    <source>
        <dbReference type="EMBL" id="RYC74454.1"/>
    </source>
</evidence>
<dbReference type="Gene3D" id="1.20.120.1910">
    <property type="entry name" value="Cysteine-tRNA ligase, C-terminal anti-codon recognition domain"/>
    <property type="match status" value="1"/>
</dbReference>
<evidence type="ECO:0000256" key="2">
    <source>
        <dbReference type="ARBA" id="ARBA00022598"/>
    </source>
</evidence>
<dbReference type="SUPFAM" id="SSF52374">
    <property type="entry name" value="Nucleotidylyl transferase"/>
    <property type="match status" value="1"/>
</dbReference>
<evidence type="ECO:0000256" key="8">
    <source>
        <dbReference type="ARBA" id="ARBA00023146"/>
    </source>
</evidence>
<proteinExistence type="inferred from homology"/>
<feature type="binding site" evidence="9">
    <location>
        <position position="220"/>
    </location>
    <ligand>
        <name>Zn(2+)</name>
        <dbReference type="ChEBI" id="CHEBI:29105"/>
    </ligand>
</feature>
<dbReference type="HAMAP" id="MF_00041">
    <property type="entry name" value="Cys_tRNA_synth"/>
    <property type="match status" value="1"/>
</dbReference>
<accession>A0ABY0FMF0</accession>
<keyword evidence="3 9" id="KW-0479">Metal-binding</keyword>
<comment type="similarity">
    <text evidence="9">Belongs to the class-I aminoacyl-tRNA synthetase family.</text>
</comment>
<dbReference type="Gene3D" id="3.40.50.620">
    <property type="entry name" value="HUPs"/>
    <property type="match status" value="1"/>
</dbReference>
<dbReference type="InterPro" id="IPR032678">
    <property type="entry name" value="tRNA-synt_1_cat_dom"/>
</dbReference>
<evidence type="ECO:0000313" key="12">
    <source>
        <dbReference type="Proteomes" id="UP001191019"/>
    </source>
</evidence>
<reference evidence="11 12" key="2">
    <citation type="journal article" date="2020" name="Cell Rep.">
        <title>Acquisition and Adaptation of Ultra-small Parasitic Reduced Genome Bacteria to Mammalian Hosts.</title>
        <authorList>
            <person name="McLean J.S."/>
            <person name="Bor B."/>
            <person name="Kerns K.A."/>
            <person name="Liu Q."/>
            <person name="To T.T."/>
            <person name="Solden L."/>
            <person name="Hendrickson E.L."/>
            <person name="Wrighton K."/>
            <person name="Shi W."/>
            <person name="He X."/>
        </authorList>
    </citation>
    <scope>NUCLEOTIDE SEQUENCE [LARGE SCALE GENOMIC DNA]</scope>
    <source>
        <strain evidence="11 12">TM7_G3_2_Rum_HOT_351B</strain>
    </source>
</reference>
<feature type="binding site" evidence="9">
    <location>
        <position position="245"/>
    </location>
    <ligand>
        <name>Zn(2+)</name>
        <dbReference type="ChEBI" id="CHEBI:29105"/>
    </ligand>
</feature>
<dbReference type="InterPro" id="IPR024909">
    <property type="entry name" value="Cys-tRNA/MSH_ligase"/>
</dbReference>
<name>A0ABY0FMF0_9BACT</name>
<evidence type="ECO:0000256" key="5">
    <source>
        <dbReference type="ARBA" id="ARBA00022833"/>
    </source>
</evidence>
<comment type="caution">
    <text evidence="9">Lacks conserved residue(s) required for the propagation of feature annotation.</text>
</comment>
<comment type="subunit">
    <text evidence="1 9">Monomer.</text>
</comment>
<gene>
    <name evidence="9 11" type="primary">cysS</name>
    <name evidence="11" type="ORF">G3RUM_00609</name>
</gene>
<dbReference type="GO" id="GO:0004817">
    <property type="term" value="F:cysteine-tRNA ligase activity"/>
    <property type="evidence" value="ECO:0007669"/>
    <property type="project" value="UniProtKB-EC"/>
</dbReference>
<organism evidence="11 12">
    <name type="scientific">Candidatus Nanosyncoccus alces</name>
    <dbReference type="NCBI Taxonomy" id="2171997"/>
    <lineage>
        <taxon>Bacteria</taxon>
        <taxon>Candidatus Saccharimonadota</taxon>
        <taxon>Candidatus Nanosyncoccalia</taxon>
        <taxon>Candidatus Nanosyncoccales</taxon>
        <taxon>Candidatus Nanosyncoccaceae</taxon>
        <taxon>Candidatus Nanosyncoccus</taxon>
    </lineage>
</organism>
<keyword evidence="2 9" id="KW-0436">Ligase</keyword>
<feature type="binding site" evidence="9">
    <location>
        <position position="280"/>
    </location>
    <ligand>
        <name>ATP</name>
        <dbReference type="ChEBI" id="CHEBI:30616"/>
    </ligand>
</feature>
<evidence type="ECO:0000256" key="6">
    <source>
        <dbReference type="ARBA" id="ARBA00022840"/>
    </source>
</evidence>
<dbReference type="SUPFAM" id="SSF47323">
    <property type="entry name" value="Anticodon-binding domain of a subclass of class I aminoacyl-tRNA synthetases"/>
    <property type="match status" value="1"/>
</dbReference>
<dbReference type="RefSeq" id="WP_129735250.1">
    <property type="nucleotide sequence ID" value="NZ_PRLM01000006.1"/>
</dbReference>
<keyword evidence="4 9" id="KW-0547">Nucleotide-binding</keyword>
<feature type="binding site" evidence="9">
    <location>
        <position position="27"/>
    </location>
    <ligand>
        <name>Zn(2+)</name>
        <dbReference type="ChEBI" id="CHEBI:29105"/>
    </ligand>
</feature>
<comment type="catalytic activity">
    <reaction evidence="9">
        <text>tRNA(Cys) + L-cysteine + ATP = L-cysteinyl-tRNA(Cys) + AMP + diphosphate</text>
        <dbReference type="Rhea" id="RHEA:17773"/>
        <dbReference type="Rhea" id="RHEA-COMP:9661"/>
        <dbReference type="Rhea" id="RHEA-COMP:9679"/>
        <dbReference type="ChEBI" id="CHEBI:30616"/>
        <dbReference type="ChEBI" id="CHEBI:33019"/>
        <dbReference type="ChEBI" id="CHEBI:35235"/>
        <dbReference type="ChEBI" id="CHEBI:78442"/>
        <dbReference type="ChEBI" id="CHEBI:78517"/>
        <dbReference type="ChEBI" id="CHEBI:456215"/>
        <dbReference type="EC" id="6.1.1.16"/>
    </reaction>
</comment>
<dbReference type="Pfam" id="PF01406">
    <property type="entry name" value="tRNA-synt_1e"/>
    <property type="match status" value="1"/>
</dbReference>
<dbReference type="EC" id="6.1.1.16" evidence="9"/>
<keyword evidence="6 9" id="KW-0067">ATP-binding</keyword>
<evidence type="ECO:0000259" key="10">
    <source>
        <dbReference type="Pfam" id="PF01406"/>
    </source>
</evidence>
<dbReference type="Proteomes" id="UP001191019">
    <property type="component" value="Unassembled WGS sequence"/>
</dbReference>
<comment type="cofactor">
    <cofactor evidence="9">
        <name>Zn(2+)</name>
        <dbReference type="ChEBI" id="CHEBI:29105"/>
    </cofactor>
    <text evidence="9">Binds 1 zinc ion per subunit.</text>
</comment>
<feature type="domain" description="tRNA synthetases class I catalytic" evidence="10">
    <location>
        <begin position="21"/>
        <end position="325"/>
    </location>
</feature>
<keyword evidence="9" id="KW-0963">Cytoplasm</keyword>
<dbReference type="PANTHER" id="PTHR10890">
    <property type="entry name" value="CYSTEINYL-TRNA SYNTHETASE"/>
    <property type="match status" value="1"/>
</dbReference>
<evidence type="ECO:0000256" key="7">
    <source>
        <dbReference type="ARBA" id="ARBA00022917"/>
    </source>
</evidence>
<evidence type="ECO:0000256" key="9">
    <source>
        <dbReference type="HAMAP-Rule" id="MF_00041"/>
    </source>
</evidence>
<sequence>MLRLYNTLARKVEDFKPLGEVVKIYTCGPTVYSFPHIGNYAAYTYWDLLVRTLKADGYKVKRVLNLTDVGHLVSDGDEGEDKLEKGAAREGKSPFEVADFYIDVYMENYAKMEFLPADVLARATDYIEADERAVDEMTAHGYTYETTDGIYFDTAKFPQYADFARLNLAGLQAGARVGFSTEKHNVSDFAVWKFIQPGEKHAMRWNYLGRPGYPGWHLECSTIIHETLGEPIDIHTGGVDHIPVHHTNEIAQTYAMTGKDLARYWLHCDFVTVNGQKISKSLGNTYTLDDLADKGFSAMDYKMWLLSGHYQGTRNFTFDSLTAAKNRRLNWRNRIALCYQVSEEQRQKLSEELHFAEILAAVNSNLNSAEAFALIDNLDLTLADWQRIDELFGLRLIADTPDISTEQYALIEERAAARTARDFAKSDDLRDLLKEQGIALDDAPNGTIWSYLE</sequence>
<keyword evidence="5 9" id="KW-0862">Zinc</keyword>
<protein>
    <recommendedName>
        <fullName evidence="9">Cysteine--tRNA ligase</fullName>
        <ecNumber evidence="9">6.1.1.16</ecNumber>
    </recommendedName>
    <alternativeName>
        <fullName evidence="9">Cysteinyl-tRNA synthetase</fullName>
        <shortName evidence="9">CysRS</shortName>
    </alternativeName>
</protein>
<reference evidence="11 12" key="1">
    <citation type="journal article" date="2018" name="bioRxiv">
        <title>Evidence of independent acquisition and adaption of ultra-small bacteria to human hosts across the highly diverse yet reduced genomes of the phylum Saccharibacteria.</title>
        <authorList>
            <person name="McLean J.S."/>
            <person name="Bor B."/>
            <person name="To T.T."/>
            <person name="Liu Q."/>
            <person name="Kearns K.A."/>
            <person name="Solden L.M."/>
            <person name="Wrighton K.C."/>
            <person name="He X."/>
            <person name="Shi W."/>
        </authorList>
    </citation>
    <scope>NUCLEOTIDE SEQUENCE [LARGE SCALE GENOMIC DNA]</scope>
    <source>
        <strain evidence="11 12">TM7_G3_2_Rum_HOT_351B</strain>
    </source>
</reference>
<keyword evidence="12" id="KW-1185">Reference proteome</keyword>
<comment type="subcellular location">
    <subcellularLocation>
        <location evidence="9">Cytoplasm</location>
    </subcellularLocation>
</comment>
<dbReference type="InterPro" id="IPR015803">
    <property type="entry name" value="Cys-tRNA-ligase"/>
</dbReference>
<dbReference type="PANTHER" id="PTHR10890:SF3">
    <property type="entry name" value="CYSTEINE--TRNA LIGASE, CYTOPLASMIC"/>
    <property type="match status" value="1"/>
</dbReference>
<feature type="binding site" evidence="9">
    <location>
        <position position="249"/>
    </location>
    <ligand>
        <name>Zn(2+)</name>
        <dbReference type="ChEBI" id="CHEBI:29105"/>
    </ligand>
</feature>
<keyword evidence="8 9" id="KW-0030">Aminoacyl-tRNA synthetase</keyword>